<organism evidence="1">
    <name type="scientific">Myoviridae sp. ctagO6</name>
    <dbReference type="NCBI Taxonomy" id="2826667"/>
    <lineage>
        <taxon>Viruses</taxon>
        <taxon>Duplodnaviria</taxon>
        <taxon>Heunggongvirae</taxon>
        <taxon>Uroviricota</taxon>
        <taxon>Caudoviricetes</taxon>
    </lineage>
</organism>
<evidence type="ECO:0000313" key="1">
    <source>
        <dbReference type="EMBL" id="DAD96333.1"/>
    </source>
</evidence>
<reference evidence="1" key="1">
    <citation type="journal article" date="2021" name="Proc. Natl. Acad. Sci. U.S.A.">
        <title>A Catalog of Tens of Thousands of Viruses from Human Metagenomes Reveals Hidden Associations with Chronic Diseases.</title>
        <authorList>
            <person name="Tisza M.J."/>
            <person name="Buck C.B."/>
        </authorList>
    </citation>
    <scope>NUCLEOTIDE SEQUENCE</scope>
    <source>
        <strain evidence="1">CtagO6</strain>
    </source>
</reference>
<dbReference type="EMBL" id="BK015215">
    <property type="protein sequence ID" value="DAD96333.1"/>
    <property type="molecule type" value="Genomic_DNA"/>
</dbReference>
<proteinExistence type="predicted"/>
<sequence>MAEYIDREAFKKSVEERYCKPCKADGKDHNGCWCRACWVDDMLDEVECFQPSDVAPVVR</sequence>
<name>A0A8S5NNF4_9CAUD</name>
<accession>A0A8S5NNF4</accession>
<protein>
    <submittedName>
        <fullName evidence="1">METALLOCARBOXYPEPTIDASE INHIBITOR, METALLOENZYME INHIBITOR, PLANT DEFENSE</fullName>
    </submittedName>
</protein>